<feature type="transmembrane region" description="Helical" evidence="7">
    <location>
        <begin position="169"/>
        <end position="187"/>
    </location>
</feature>
<feature type="transmembrane region" description="Helical" evidence="7">
    <location>
        <begin position="51"/>
        <end position="70"/>
    </location>
</feature>
<evidence type="ECO:0000259" key="8">
    <source>
        <dbReference type="PROSITE" id="PS50850"/>
    </source>
</evidence>
<dbReference type="InterPro" id="IPR011701">
    <property type="entry name" value="MFS"/>
</dbReference>
<organism evidence="9 10">
    <name type="scientific">Neorhizobium alkalisoli</name>
    <dbReference type="NCBI Taxonomy" id="528178"/>
    <lineage>
        <taxon>Bacteria</taxon>
        <taxon>Pseudomonadati</taxon>
        <taxon>Pseudomonadota</taxon>
        <taxon>Alphaproteobacteria</taxon>
        <taxon>Hyphomicrobiales</taxon>
        <taxon>Rhizobiaceae</taxon>
        <taxon>Rhizobium/Agrobacterium group</taxon>
        <taxon>Neorhizobium</taxon>
    </lineage>
</organism>
<dbReference type="RefSeq" id="WP_145637216.1">
    <property type="nucleotide sequence ID" value="NZ_VIWP01000003.1"/>
</dbReference>
<keyword evidence="5 7" id="KW-1133">Transmembrane helix</keyword>
<evidence type="ECO:0000256" key="4">
    <source>
        <dbReference type="ARBA" id="ARBA00022692"/>
    </source>
</evidence>
<keyword evidence="6 7" id="KW-0472">Membrane</keyword>
<dbReference type="AlphaFoldDB" id="A0A561QWA6"/>
<feature type="transmembrane region" description="Helical" evidence="7">
    <location>
        <begin position="271"/>
        <end position="290"/>
    </location>
</feature>
<dbReference type="CDD" id="cd17321">
    <property type="entry name" value="MFS_MMR_MDR_like"/>
    <property type="match status" value="1"/>
</dbReference>
<feature type="transmembrane region" description="Helical" evidence="7">
    <location>
        <begin position="232"/>
        <end position="250"/>
    </location>
</feature>
<sequence length="468" mass="48965">MTSTRPATIPAESRPVLWIILVSFAMIVIDNSIVFTGLNKIQAELGFTDEGLSWISSIYALFFGGFLLVGARAGDLFGRRRVFAIGLLIFSLASLAICFAPSQSVLVISRAVQGIGAAIIAPSTLALLQAEFPPGETRTRAISFYAAAGGVSASVGLVIGGIFAGWLSWRIGFFINVPIGLALIWALKHFAHDSEGKPGPIDFAGAVSSTLAIGLLLVAIERSATVGWADRWTLFALVASLVLLAVFIVVQTRVKLPLMPLRLFASTERSGAYAARLLFLGANMSFYFYISQFMQGVGGMNAAMAGVAFLPSTIVNFAAAMVVARFITRFGNGPVLLVTVACGLAGMVWLSFLSPGSGYWGALVIPSMLVGIGQGGSLAPLTAAALVGVEKEDAGAASGVVNVAHQMGASLGIGVVTAYAAGASNALVGPELLSERVHLAMQAASAMMFLTLMIVLFVLQRRPKSLER</sequence>
<feature type="transmembrane region" description="Helical" evidence="7">
    <location>
        <begin position="399"/>
        <end position="419"/>
    </location>
</feature>
<feature type="transmembrane region" description="Helical" evidence="7">
    <location>
        <begin position="82"/>
        <end position="102"/>
    </location>
</feature>
<keyword evidence="4 7" id="KW-0812">Transmembrane</keyword>
<evidence type="ECO:0000256" key="2">
    <source>
        <dbReference type="ARBA" id="ARBA00022448"/>
    </source>
</evidence>
<dbReference type="Gene3D" id="1.20.1720.10">
    <property type="entry name" value="Multidrug resistance protein D"/>
    <property type="match status" value="1"/>
</dbReference>
<feature type="transmembrane region" description="Helical" evidence="7">
    <location>
        <begin position="302"/>
        <end position="323"/>
    </location>
</feature>
<evidence type="ECO:0000313" key="10">
    <source>
        <dbReference type="Proteomes" id="UP000320653"/>
    </source>
</evidence>
<evidence type="ECO:0000256" key="5">
    <source>
        <dbReference type="ARBA" id="ARBA00022989"/>
    </source>
</evidence>
<name>A0A561QWA6_9HYPH</name>
<feature type="transmembrane region" description="Helical" evidence="7">
    <location>
        <begin position="16"/>
        <end position="39"/>
    </location>
</feature>
<comment type="subcellular location">
    <subcellularLocation>
        <location evidence="1">Cell membrane</location>
        <topology evidence="1">Multi-pass membrane protein</topology>
    </subcellularLocation>
</comment>
<dbReference type="OrthoDB" id="2414439at2"/>
<feature type="transmembrane region" description="Helical" evidence="7">
    <location>
        <begin position="142"/>
        <end position="163"/>
    </location>
</feature>
<evidence type="ECO:0000256" key="3">
    <source>
        <dbReference type="ARBA" id="ARBA00022475"/>
    </source>
</evidence>
<dbReference type="Proteomes" id="UP000320653">
    <property type="component" value="Unassembled WGS sequence"/>
</dbReference>
<dbReference type="GO" id="GO:0022857">
    <property type="term" value="F:transmembrane transporter activity"/>
    <property type="evidence" value="ECO:0007669"/>
    <property type="project" value="InterPro"/>
</dbReference>
<dbReference type="GO" id="GO:0005886">
    <property type="term" value="C:plasma membrane"/>
    <property type="evidence" value="ECO:0007669"/>
    <property type="project" value="UniProtKB-SubCell"/>
</dbReference>
<feature type="transmembrane region" description="Helical" evidence="7">
    <location>
        <begin position="199"/>
        <end position="220"/>
    </location>
</feature>
<reference evidence="9 10" key="1">
    <citation type="submission" date="2019-06" db="EMBL/GenBank/DDBJ databases">
        <title>Sorghum-associated microbial communities from plants grown in Nebraska, USA.</title>
        <authorList>
            <person name="Schachtman D."/>
        </authorList>
    </citation>
    <scope>NUCLEOTIDE SEQUENCE [LARGE SCALE GENOMIC DNA]</scope>
    <source>
        <strain evidence="9 10">1225</strain>
    </source>
</reference>
<evidence type="ECO:0000256" key="1">
    <source>
        <dbReference type="ARBA" id="ARBA00004651"/>
    </source>
</evidence>
<feature type="transmembrane region" description="Helical" evidence="7">
    <location>
        <begin position="108"/>
        <end position="130"/>
    </location>
</feature>
<keyword evidence="10" id="KW-1185">Reference proteome</keyword>
<feature type="domain" description="Major facilitator superfamily (MFS) profile" evidence="8">
    <location>
        <begin position="16"/>
        <end position="463"/>
    </location>
</feature>
<keyword evidence="3" id="KW-1003">Cell membrane</keyword>
<proteinExistence type="predicted"/>
<dbReference type="Gene3D" id="1.20.1250.20">
    <property type="entry name" value="MFS general substrate transporter like domains"/>
    <property type="match status" value="1"/>
</dbReference>
<dbReference type="InterPro" id="IPR020846">
    <property type="entry name" value="MFS_dom"/>
</dbReference>
<dbReference type="PANTHER" id="PTHR42718">
    <property type="entry name" value="MAJOR FACILITATOR SUPERFAMILY MULTIDRUG TRANSPORTER MFSC"/>
    <property type="match status" value="1"/>
</dbReference>
<evidence type="ECO:0000313" key="9">
    <source>
        <dbReference type="EMBL" id="TWF54648.1"/>
    </source>
</evidence>
<dbReference type="SUPFAM" id="SSF103473">
    <property type="entry name" value="MFS general substrate transporter"/>
    <property type="match status" value="1"/>
</dbReference>
<keyword evidence="2" id="KW-0813">Transport</keyword>
<dbReference type="Pfam" id="PF07690">
    <property type="entry name" value="MFS_1"/>
    <property type="match status" value="1"/>
</dbReference>
<dbReference type="PROSITE" id="PS50850">
    <property type="entry name" value="MFS"/>
    <property type="match status" value="1"/>
</dbReference>
<accession>A0A561QWA6</accession>
<comment type="caution">
    <text evidence="9">The sequence shown here is derived from an EMBL/GenBank/DDBJ whole genome shotgun (WGS) entry which is preliminary data.</text>
</comment>
<feature type="transmembrane region" description="Helical" evidence="7">
    <location>
        <begin position="359"/>
        <end position="387"/>
    </location>
</feature>
<feature type="transmembrane region" description="Helical" evidence="7">
    <location>
        <begin position="335"/>
        <end position="353"/>
    </location>
</feature>
<dbReference type="EMBL" id="VIWP01000003">
    <property type="protein sequence ID" value="TWF54648.1"/>
    <property type="molecule type" value="Genomic_DNA"/>
</dbReference>
<feature type="transmembrane region" description="Helical" evidence="7">
    <location>
        <begin position="439"/>
        <end position="459"/>
    </location>
</feature>
<dbReference type="InterPro" id="IPR036259">
    <property type="entry name" value="MFS_trans_sf"/>
</dbReference>
<evidence type="ECO:0000256" key="7">
    <source>
        <dbReference type="SAM" id="Phobius"/>
    </source>
</evidence>
<dbReference type="PANTHER" id="PTHR42718:SF46">
    <property type="entry name" value="BLR6921 PROTEIN"/>
    <property type="match status" value="1"/>
</dbReference>
<evidence type="ECO:0000256" key="6">
    <source>
        <dbReference type="ARBA" id="ARBA00023136"/>
    </source>
</evidence>
<protein>
    <submittedName>
        <fullName evidence="9">EmrB/QacA subfamily drug resistance transporter</fullName>
    </submittedName>
</protein>
<gene>
    <name evidence="9" type="ORF">FHW37_103518</name>
</gene>